<comment type="subcellular location">
    <subcellularLocation>
        <location evidence="1">Nucleus</location>
    </subcellularLocation>
</comment>
<dbReference type="EMBL" id="LM993667">
    <property type="protein sequence ID" value="VTZ80962.1"/>
    <property type="molecule type" value="Genomic_DNA"/>
</dbReference>
<gene>
    <name evidence="6" type="ORF">PY17X_1359100</name>
    <name evidence="5" type="ORF">PYYM_1355600</name>
</gene>
<reference evidence="5" key="3">
    <citation type="submission" date="2014-05" db="EMBL/GenBank/DDBJ databases">
        <authorList>
            <person name="Aslett A.Martin."/>
            <person name="De Silva Nishadi"/>
        </authorList>
    </citation>
    <scope>NUCLEOTIDE SEQUENCE</scope>
    <source>
        <strain evidence="5">YM</strain>
    </source>
</reference>
<feature type="compositionally biased region" description="Basic and acidic residues" evidence="4">
    <location>
        <begin position="10"/>
        <end position="33"/>
    </location>
</feature>
<dbReference type="GO" id="GO:0030690">
    <property type="term" value="C:Noc1p-Noc2p complex"/>
    <property type="evidence" value="ECO:0007669"/>
    <property type="project" value="TreeGrafter"/>
</dbReference>
<dbReference type="OMA" id="VHHISFP"/>
<dbReference type="EMBL" id="LK934641">
    <property type="protein sequence ID" value="CDU20204.1"/>
    <property type="molecule type" value="Genomic_DNA"/>
</dbReference>
<feature type="region of interest" description="Disordered" evidence="4">
    <location>
        <begin position="192"/>
        <end position="227"/>
    </location>
</feature>
<feature type="compositionally biased region" description="Acidic residues" evidence="4">
    <location>
        <begin position="70"/>
        <end position="98"/>
    </location>
</feature>
<dbReference type="OrthoDB" id="392163at2759"/>
<accession>A0A077YDI6</accession>
<dbReference type="KEGG" id="pyo:PY17X_1359100"/>
<dbReference type="Proteomes" id="UP000072874">
    <property type="component" value="Chromosome 13"/>
</dbReference>
<reference evidence="6" key="4">
    <citation type="submission" date="2019-05" db="EMBL/GenBank/DDBJ databases">
        <authorList>
            <consortium name="Pathogen Informatics"/>
        </authorList>
    </citation>
    <scope>NUCLEOTIDE SEQUENCE</scope>
    <source>
        <strain evidence="6">17X</strain>
    </source>
</reference>
<dbReference type="GO" id="GO:0005730">
    <property type="term" value="C:nucleolus"/>
    <property type="evidence" value="ECO:0007669"/>
    <property type="project" value="TreeGrafter"/>
</dbReference>
<feature type="compositionally biased region" description="Basic residues" evidence="4">
    <location>
        <begin position="34"/>
        <end position="46"/>
    </location>
</feature>
<dbReference type="GO" id="GO:0042273">
    <property type="term" value="P:ribosomal large subunit biogenesis"/>
    <property type="evidence" value="ECO:0007669"/>
    <property type="project" value="TreeGrafter"/>
</dbReference>
<dbReference type="VEuPathDB" id="PlasmoDB:PY04556"/>
<feature type="region of interest" description="Disordered" evidence="4">
    <location>
        <begin position="1"/>
        <end position="98"/>
    </location>
</feature>
<organism evidence="5 8">
    <name type="scientific">Plasmodium yoelii</name>
    <dbReference type="NCBI Taxonomy" id="5861"/>
    <lineage>
        <taxon>Eukaryota</taxon>
        <taxon>Sar</taxon>
        <taxon>Alveolata</taxon>
        <taxon>Apicomplexa</taxon>
        <taxon>Aconoidasida</taxon>
        <taxon>Haemosporida</taxon>
        <taxon>Plasmodiidae</taxon>
        <taxon>Plasmodium</taxon>
        <taxon>Plasmodium (Vinckeia)</taxon>
    </lineage>
</organism>
<name>A0A077YDI6_PLAYE</name>
<keyword evidence="3" id="KW-0539">Nucleus</keyword>
<evidence type="ECO:0000313" key="7">
    <source>
        <dbReference type="Proteomes" id="UP000072874"/>
    </source>
</evidence>
<protein>
    <submittedName>
        <fullName evidence="5">Nucleolar complex protein 2, putative</fullName>
    </submittedName>
</protein>
<evidence type="ECO:0000313" key="5">
    <source>
        <dbReference type="EMBL" id="CDU20204.1"/>
    </source>
</evidence>
<dbReference type="Pfam" id="PF03715">
    <property type="entry name" value="Noc2"/>
    <property type="match status" value="1"/>
</dbReference>
<dbReference type="PANTHER" id="PTHR12687:SF4">
    <property type="entry name" value="NUCLEOLAR COMPLEX PROTEIN 2 HOMOLOG"/>
    <property type="match status" value="1"/>
</dbReference>
<reference evidence="6" key="2">
    <citation type="submission" date="2014-05" db="EMBL/GenBank/DDBJ databases">
        <authorList>
            <person name="Aslett M.A."/>
            <person name="De Silva N."/>
        </authorList>
    </citation>
    <scope>NUCLEOTIDE SEQUENCE</scope>
    <source>
        <strain evidence="6">17X</strain>
    </source>
</reference>
<feature type="compositionally biased region" description="Basic residues" evidence="4">
    <location>
        <begin position="54"/>
        <end position="66"/>
    </location>
</feature>
<feature type="region of interest" description="Disordered" evidence="4">
    <location>
        <begin position="771"/>
        <end position="855"/>
    </location>
</feature>
<comment type="similarity">
    <text evidence="2">Belongs to the NOC2 family.</text>
</comment>
<proteinExistence type="inferred from homology"/>
<evidence type="ECO:0000256" key="1">
    <source>
        <dbReference type="ARBA" id="ARBA00004123"/>
    </source>
</evidence>
<dbReference type="GO" id="GO:0005654">
    <property type="term" value="C:nucleoplasm"/>
    <property type="evidence" value="ECO:0007669"/>
    <property type="project" value="TreeGrafter"/>
</dbReference>
<dbReference type="VEuPathDB" id="PlasmoDB:PYYM_1355600"/>
<evidence type="ECO:0000256" key="3">
    <source>
        <dbReference type="ARBA" id="ARBA00023242"/>
    </source>
</evidence>
<dbReference type="GeneID" id="3790207"/>
<sequence length="855" mass="102032">MTDVAVTDIPCEKVEKTEEEKKNGDVKKEELTVKKNKNSKMNKKRKMDSVVKEKKTKKKKKEKKKKKNEDEIDEDEVDEDEVDEDEVDEDEIEEGEEMECDDITELEKFCKKYNIDNENSSSDEDMENQNDKLLLGDEDEKNGERIIDINYVHNFLESINKKVRLNKVVKLLAIFEDALNLYHIEEIDDEYSKKGTNNNNEQNDDGNNEENKTMKKKKRNKKGDNNKKINFRMNVDTSIYIIFNVLYNINNIFYNIMNDGNLNINIISINDIKDNKIVESEYEKNEKDMNKSDIIYDLENMNKYKNINRYKPCIIFFFNKIIVQLNKLKSCNDIFLSILKIIKRKEILRWAVILKYGRTFLKKISYLFIFSKKSEIYFLLYILIQNMFQLYNERKRILFTNLSKTKYEDENIQIKNTYYMEKLLYGIYQHIFLTYLIHYGSKLDNIINWNDIHFKENCLVELFTYLSHDVAYNIAFRYIQLIIQKIREEFKIIYDEKGNDKSKENKNKLEKNNKSKYLYLEKLRLHTPQMIIILKFLMRVTKQCDNLNILTYGLTTLIIGILKMKINNMRYLPFNLQLINFLIRIMEDKKKYIPLFSYLACILNGLKNYKNNKNNKNILKDQKTRLLIENFDINSNIQIDEKLISDFSISYQIYDKIYVILFDYIGLIVNHISFPEFFFAIENFLKKYYIECQVPTFKSQIKKLLTHAKNSIDFILNKRKYINIYTIHDKMTYFENEKLPLSIQRRIILENYENSYSEKIKAKLSGIENIKNAGSDDDDNTDLESKQKEKKSKKNKKNKKNKNKNNKDKKNKKKTNNNNDDNNDPGVKENGNLNALPKEDKVEEFSLSSEDENAK</sequence>
<dbReference type="PANTHER" id="PTHR12687">
    <property type="entry name" value="NUCLEOLAR COMPLEX 2 AND RAD4-RELATED"/>
    <property type="match status" value="1"/>
</dbReference>
<dbReference type="InterPro" id="IPR005343">
    <property type="entry name" value="Noc2"/>
</dbReference>
<dbReference type="AlphaFoldDB" id="A0A077YDI6"/>
<reference evidence="7 8" key="1">
    <citation type="journal article" date="2014" name="BMC Biol.">
        <title>A comprehensive evaluation of rodent malaria parasite genomes and gene expression.</title>
        <authorList>
            <person name="Otto T.D."/>
            <person name="Bohme U."/>
            <person name="Jackson A.P."/>
            <person name="Hunt M."/>
            <person name="Franke-Fayard B."/>
            <person name="Hoeijmakers W.A."/>
            <person name="Religa A.A."/>
            <person name="Robertson L."/>
            <person name="Sanders M."/>
            <person name="Ogun S.A."/>
            <person name="Cunningham D."/>
            <person name="Erhart A."/>
            <person name="Billker O."/>
            <person name="Khan S.M."/>
            <person name="Stunnenberg H.G."/>
            <person name="Langhorne J."/>
            <person name="Holder A.A."/>
            <person name="Waters A.P."/>
            <person name="Newbold C.I."/>
            <person name="Pain A."/>
            <person name="Berriman M."/>
            <person name="Janse C.J."/>
        </authorList>
    </citation>
    <scope>NUCLEOTIDE SEQUENCE [LARGE SCALE GENOMIC DNA]</scope>
    <source>
        <strain evidence="6 7">17X</strain>
        <strain evidence="5 8">YM</strain>
    </source>
</reference>
<dbReference type="Proteomes" id="UP000072904">
    <property type="component" value="Chromosome 13"/>
</dbReference>
<dbReference type="RefSeq" id="XP_022813728.1">
    <property type="nucleotide sequence ID" value="XM_022957286.1"/>
</dbReference>
<dbReference type="VEuPathDB" id="PlasmoDB:Py17XNL_001303429"/>
<dbReference type="GO" id="GO:0030691">
    <property type="term" value="C:Noc2p-Noc3p complex"/>
    <property type="evidence" value="ECO:0007669"/>
    <property type="project" value="TreeGrafter"/>
</dbReference>
<evidence type="ECO:0000256" key="2">
    <source>
        <dbReference type="ARBA" id="ARBA00005907"/>
    </source>
</evidence>
<evidence type="ECO:0000313" key="8">
    <source>
        <dbReference type="Proteomes" id="UP000072904"/>
    </source>
</evidence>
<evidence type="ECO:0000313" key="6">
    <source>
        <dbReference type="EMBL" id="VTZ80962.1"/>
    </source>
</evidence>
<feature type="compositionally biased region" description="Basic residues" evidence="4">
    <location>
        <begin position="788"/>
        <end position="815"/>
    </location>
</feature>
<evidence type="ECO:0000256" key="4">
    <source>
        <dbReference type="SAM" id="MobiDB-lite"/>
    </source>
</evidence>
<dbReference type="VEuPathDB" id="PlasmoDB:PY17X_1359100"/>